<dbReference type="InterPro" id="IPR012255">
    <property type="entry name" value="ETF_b"/>
</dbReference>
<dbReference type="STRING" id="91360.SAMN05660330_03998"/>
<dbReference type="GO" id="GO:0009055">
    <property type="term" value="F:electron transfer activity"/>
    <property type="evidence" value="ECO:0007669"/>
    <property type="project" value="InterPro"/>
</dbReference>
<dbReference type="PIRSF" id="PIRSF000090">
    <property type="entry name" value="Beta-ETF"/>
    <property type="match status" value="1"/>
</dbReference>
<dbReference type="PANTHER" id="PTHR21294:SF20">
    <property type="entry name" value="ELECTRON TRANSFER FLAVOPROTEIN, SUBUNIT BETA (ETFB)"/>
    <property type="match status" value="1"/>
</dbReference>
<evidence type="ECO:0000313" key="4">
    <source>
        <dbReference type="Proteomes" id="UP000199073"/>
    </source>
</evidence>
<evidence type="ECO:0000259" key="2">
    <source>
        <dbReference type="SMART" id="SM00893"/>
    </source>
</evidence>
<dbReference type="AlphaFoldDB" id="A0A1H0VCQ3"/>
<protein>
    <submittedName>
        <fullName evidence="3">Electron transfer flavoprotein beta subunit</fullName>
    </submittedName>
</protein>
<accession>A0A1H0VCQ3</accession>
<dbReference type="Gene3D" id="3.40.50.620">
    <property type="entry name" value="HUPs"/>
    <property type="match status" value="1"/>
</dbReference>
<name>A0A1H0VCQ3_9BACT</name>
<gene>
    <name evidence="3" type="ORF">SAMN05660330_03998</name>
</gene>
<dbReference type="Pfam" id="PF01012">
    <property type="entry name" value="ETF"/>
    <property type="match status" value="1"/>
</dbReference>
<dbReference type="CDD" id="cd01714">
    <property type="entry name" value="ETF_beta"/>
    <property type="match status" value="1"/>
</dbReference>
<dbReference type="InterPro" id="IPR014729">
    <property type="entry name" value="Rossmann-like_a/b/a_fold"/>
</dbReference>
<dbReference type="InterPro" id="IPR014730">
    <property type="entry name" value="ETF_a/b_N"/>
</dbReference>
<dbReference type="OrthoDB" id="9804960at2"/>
<sequence length="260" mass="28778">MNIIVLIKHVVDSTEVRFDKKTGNLRLRGLPEKISDYDKHALEAAIKIKDKMGGKVTALSFGSKDAIKSLKECVAMGADHGVLVLFNKTNEICNPTIIAETLAKAIQHIGSADIVLCGAMTEDVTNKIVGSSVAAKLKIPHIANVKKIDIEKEEKVYITSELDGFEIDIEAQTPLVMSVLRKLNEPRLATKIQIMKVQMKKISTITLEDIGMTNIEKWSQDLKVESFTPITNERKKIILEDDTSEAVSKLIELLKEEGVL</sequence>
<dbReference type="SMART" id="SM00893">
    <property type="entry name" value="ETF"/>
    <property type="match status" value="1"/>
</dbReference>
<evidence type="ECO:0000256" key="1">
    <source>
        <dbReference type="ARBA" id="ARBA00022982"/>
    </source>
</evidence>
<proteinExistence type="predicted"/>
<dbReference type="RefSeq" id="WP_092225893.1">
    <property type="nucleotide sequence ID" value="NZ_FNJI01000046.1"/>
</dbReference>
<keyword evidence="4" id="KW-1185">Reference proteome</keyword>
<dbReference type="PANTHER" id="PTHR21294">
    <property type="entry name" value="ELECTRON TRANSFER FLAVOPROTEIN BETA-SUBUNIT"/>
    <property type="match status" value="1"/>
</dbReference>
<evidence type="ECO:0000313" key="3">
    <source>
        <dbReference type="EMBL" id="SDP76349.1"/>
    </source>
</evidence>
<dbReference type="Proteomes" id="UP000199073">
    <property type="component" value="Unassembled WGS sequence"/>
</dbReference>
<feature type="domain" description="Electron transfer flavoprotein alpha/beta-subunit N-terminal" evidence="2">
    <location>
        <begin position="22"/>
        <end position="214"/>
    </location>
</feature>
<reference evidence="3 4" key="1">
    <citation type="submission" date="2016-10" db="EMBL/GenBank/DDBJ databases">
        <authorList>
            <person name="de Groot N.N."/>
        </authorList>
    </citation>
    <scope>NUCLEOTIDE SEQUENCE [LARGE SCALE GENOMIC DNA]</scope>
    <source>
        <strain evidence="3 4">DSM 12130</strain>
    </source>
</reference>
<keyword evidence="1" id="KW-0813">Transport</keyword>
<keyword evidence="1" id="KW-0249">Electron transport</keyword>
<dbReference type="EMBL" id="FNJI01000046">
    <property type="protein sequence ID" value="SDP76349.1"/>
    <property type="molecule type" value="Genomic_DNA"/>
</dbReference>
<dbReference type="SUPFAM" id="SSF52402">
    <property type="entry name" value="Adenine nucleotide alpha hydrolases-like"/>
    <property type="match status" value="1"/>
</dbReference>
<organism evidence="3 4">
    <name type="scientific">Desulforhopalus singaporensis</name>
    <dbReference type="NCBI Taxonomy" id="91360"/>
    <lineage>
        <taxon>Bacteria</taxon>
        <taxon>Pseudomonadati</taxon>
        <taxon>Thermodesulfobacteriota</taxon>
        <taxon>Desulfobulbia</taxon>
        <taxon>Desulfobulbales</taxon>
        <taxon>Desulfocapsaceae</taxon>
        <taxon>Desulforhopalus</taxon>
    </lineage>
</organism>
<dbReference type="InterPro" id="IPR033948">
    <property type="entry name" value="ETF_beta_N"/>
</dbReference>